<dbReference type="EMBL" id="AP025516">
    <property type="protein sequence ID" value="BDD88376.1"/>
    <property type="molecule type" value="Genomic_DNA"/>
</dbReference>
<evidence type="ECO:0000313" key="2">
    <source>
        <dbReference type="Proteomes" id="UP000830055"/>
    </source>
</evidence>
<protein>
    <submittedName>
        <fullName evidence="1">Uncharacterized protein</fullName>
    </submittedName>
</protein>
<organism evidence="1 2">
    <name type="scientific">Desulfofustis limnaeus</name>
    <dbReference type="NCBI Taxonomy" id="2740163"/>
    <lineage>
        <taxon>Bacteria</taxon>
        <taxon>Pseudomonadati</taxon>
        <taxon>Thermodesulfobacteriota</taxon>
        <taxon>Desulfobulbia</taxon>
        <taxon>Desulfobulbales</taxon>
        <taxon>Desulfocapsaceae</taxon>
        <taxon>Desulfofustis</taxon>
    </lineage>
</organism>
<gene>
    <name evidence="1" type="ORF">DPPLL_27410</name>
</gene>
<proteinExistence type="predicted"/>
<evidence type="ECO:0000313" key="1">
    <source>
        <dbReference type="EMBL" id="BDD88376.1"/>
    </source>
</evidence>
<accession>A0ABM7WBR2</accession>
<dbReference type="Proteomes" id="UP000830055">
    <property type="component" value="Chromosome"/>
</dbReference>
<keyword evidence="2" id="KW-1185">Reference proteome</keyword>
<sequence>MESLADLLPTGLGQYTTVGIGQCHGYVRQGRKIIENPLQGFDLNHIDKTIVLTHFAPLFPVTAPRPDNGTILAYGAVVRKRIPATNPVICNWRGDHRLDFVQHGGARPQCCPESLH</sequence>
<name>A0ABM7WBR2_9BACT</name>
<reference evidence="1 2" key="1">
    <citation type="submission" date="2022-01" db="EMBL/GenBank/DDBJ databases">
        <title>Desulfofustis limnae sp. nov., a novel mesophilic sulfate-reducing bacterium isolated from marsh soil.</title>
        <authorList>
            <person name="Watanabe M."/>
            <person name="Takahashi A."/>
            <person name="Kojima H."/>
            <person name="Fukui M."/>
        </authorList>
    </citation>
    <scope>NUCLEOTIDE SEQUENCE [LARGE SCALE GENOMIC DNA]</scope>
    <source>
        <strain evidence="1 2">PPLL</strain>
    </source>
</reference>